<feature type="domain" description="Magnesium chelatase ChlI-like catalytic" evidence="1">
    <location>
        <begin position="29"/>
        <end position="224"/>
    </location>
</feature>
<keyword evidence="3" id="KW-1185">Reference proteome</keyword>
<accession>A0A8J3K708</accession>
<reference evidence="2 3" key="1">
    <citation type="submission" date="2021-01" db="EMBL/GenBank/DDBJ databases">
        <title>Whole genome shotgun sequence of Catellatospora chokoriensis NBRC 107358.</title>
        <authorList>
            <person name="Komaki H."/>
            <person name="Tamura T."/>
        </authorList>
    </citation>
    <scope>NUCLEOTIDE SEQUENCE [LARGE SCALE GENOMIC DNA]</scope>
    <source>
        <strain evidence="2 3">NBRC 107358</strain>
    </source>
</reference>
<proteinExistence type="predicted"/>
<gene>
    <name evidence="2" type="ORF">Cch02nite_74710</name>
</gene>
<evidence type="ECO:0000259" key="1">
    <source>
        <dbReference type="Pfam" id="PF01078"/>
    </source>
</evidence>
<dbReference type="InterPro" id="IPR027417">
    <property type="entry name" value="P-loop_NTPase"/>
</dbReference>
<organism evidence="2 3">
    <name type="scientific">Catellatospora chokoriensis</name>
    <dbReference type="NCBI Taxonomy" id="310353"/>
    <lineage>
        <taxon>Bacteria</taxon>
        <taxon>Bacillati</taxon>
        <taxon>Actinomycetota</taxon>
        <taxon>Actinomycetes</taxon>
        <taxon>Micromonosporales</taxon>
        <taxon>Micromonosporaceae</taxon>
        <taxon>Catellatospora</taxon>
    </lineage>
</organism>
<dbReference type="SUPFAM" id="SSF52540">
    <property type="entry name" value="P-loop containing nucleoside triphosphate hydrolases"/>
    <property type="match status" value="1"/>
</dbReference>
<evidence type="ECO:0000313" key="2">
    <source>
        <dbReference type="EMBL" id="GIF94027.1"/>
    </source>
</evidence>
<comment type="caution">
    <text evidence="2">The sequence shown here is derived from an EMBL/GenBank/DDBJ whole genome shotgun (WGS) entry which is preliminary data.</text>
</comment>
<dbReference type="Gene3D" id="3.40.50.300">
    <property type="entry name" value="P-loop containing nucleotide triphosphate hydrolases"/>
    <property type="match status" value="1"/>
</dbReference>
<dbReference type="RefSeq" id="WP_191843997.1">
    <property type="nucleotide sequence ID" value="NZ_BAAALB010000041.1"/>
</dbReference>
<evidence type="ECO:0000313" key="3">
    <source>
        <dbReference type="Proteomes" id="UP000619293"/>
    </source>
</evidence>
<dbReference type="Proteomes" id="UP000619293">
    <property type="component" value="Unassembled WGS sequence"/>
</dbReference>
<dbReference type="Pfam" id="PF01078">
    <property type="entry name" value="Mg_chelatase"/>
    <property type="match status" value="1"/>
</dbReference>
<sequence length="335" mass="36031">MLVTAPADSTDQLTVTVSGRPTPPASTQITAPAHAWLSVVVAAAGGHHLSLTGPVGTPRAHLAKAVSRLMPDLARRDTGIVEAIWRLRPDALRLGLRRRPPSLWRGHLSSDLDLLGGGPHLQPGAVSLAHRGVLILDQAGALPSRTVAGLDDALAHKRATCTDEVGTRTYRAGFQAVFTSTRCHCLPQQHQHGVLFNCPAGSDDPAYTERLATLTRHADLHIDLDTNIACPHYDLAGKDLQGLARLADTAARRARARMRDLLVRRTADLTPELLAHPRWDTPALVRLRRHAHRRLSAGQHTAVARVALTLADLAGRPGPDHTDVHTAALLHGLHL</sequence>
<name>A0A8J3K708_9ACTN</name>
<dbReference type="InterPro" id="IPR000523">
    <property type="entry name" value="Mg_chelatse_chII-like_cat_dom"/>
</dbReference>
<dbReference type="EMBL" id="BONG01000079">
    <property type="protein sequence ID" value="GIF94027.1"/>
    <property type="molecule type" value="Genomic_DNA"/>
</dbReference>
<dbReference type="GO" id="GO:0005524">
    <property type="term" value="F:ATP binding"/>
    <property type="evidence" value="ECO:0007669"/>
    <property type="project" value="InterPro"/>
</dbReference>
<dbReference type="AlphaFoldDB" id="A0A8J3K708"/>
<protein>
    <recommendedName>
        <fullName evidence="1">Magnesium chelatase ChlI-like catalytic domain-containing protein</fullName>
    </recommendedName>
</protein>